<feature type="compositionally biased region" description="Pro residues" evidence="1">
    <location>
        <begin position="116"/>
        <end position="126"/>
    </location>
</feature>
<organism evidence="2 3">
    <name type="scientific">Elliptochloris bilobata</name>
    <dbReference type="NCBI Taxonomy" id="381761"/>
    <lineage>
        <taxon>Eukaryota</taxon>
        <taxon>Viridiplantae</taxon>
        <taxon>Chlorophyta</taxon>
        <taxon>core chlorophytes</taxon>
        <taxon>Trebouxiophyceae</taxon>
        <taxon>Trebouxiophyceae incertae sedis</taxon>
        <taxon>Elliptochloris clade</taxon>
        <taxon>Elliptochloris</taxon>
    </lineage>
</organism>
<sequence length="147" mass="14891">MHIQEREPTSHLAGGPTVPKAARWTTESVADVPVTMFLHQDLVCAGQALESEACVFLSLSSSSDEKPGDAAEKCAARSRCAVYCSAYGAACAAAAGSSAVAGAGQVLFNVPLGGPGAPPAAAPPSQSPEAPTRLGWGKPRNVPDPLH</sequence>
<dbReference type="EMBL" id="JALJOU010000001">
    <property type="protein sequence ID" value="KAK9846632.1"/>
    <property type="molecule type" value="Genomic_DNA"/>
</dbReference>
<name>A0AAW1SJV4_9CHLO</name>
<accession>A0AAW1SJV4</accession>
<evidence type="ECO:0000313" key="2">
    <source>
        <dbReference type="EMBL" id="KAK9846632.1"/>
    </source>
</evidence>
<evidence type="ECO:0000256" key="1">
    <source>
        <dbReference type="SAM" id="MobiDB-lite"/>
    </source>
</evidence>
<reference evidence="2 3" key="1">
    <citation type="journal article" date="2024" name="Nat. Commun.">
        <title>Phylogenomics reveals the evolutionary origins of lichenization in chlorophyte algae.</title>
        <authorList>
            <person name="Puginier C."/>
            <person name="Libourel C."/>
            <person name="Otte J."/>
            <person name="Skaloud P."/>
            <person name="Haon M."/>
            <person name="Grisel S."/>
            <person name="Petersen M."/>
            <person name="Berrin J.G."/>
            <person name="Delaux P.M."/>
            <person name="Dal Grande F."/>
            <person name="Keller J."/>
        </authorList>
    </citation>
    <scope>NUCLEOTIDE SEQUENCE [LARGE SCALE GENOMIC DNA]</scope>
    <source>
        <strain evidence="2 3">SAG 245.80</strain>
    </source>
</reference>
<dbReference type="AlphaFoldDB" id="A0AAW1SJV4"/>
<gene>
    <name evidence="2" type="ORF">WJX81_007957</name>
</gene>
<proteinExistence type="predicted"/>
<protein>
    <submittedName>
        <fullName evidence="2">Uncharacterized protein</fullName>
    </submittedName>
</protein>
<evidence type="ECO:0000313" key="3">
    <source>
        <dbReference type="Proteomes" id="UP001445335"/>
    </source>
</evidence>
<keyword evidence="3" id="KW-1185">Reference proteome</keyword>
<dbReference type="Proteomes" id="UP001445335">
    <property type="component" value="Unassembled WGS sequence"/>
</dbReference>
<comment type="caution">
    <text evidence="2">The sequence shown here is derived from an EMBL/GenBank/DDBJ whole genome shotgun (WGS) entry which is preliminary data.</text>
</comment>
<feature type="region of interest" description="Disordered" evidence="1">
    <location>
        <begin position="113"/>
        <end position="147"/>
    </location>
</feature>